<protein>
    <submittedName>
        <fullName evidence="1">Carbohydrate esterase family 12 protein</fullName>
    </submittedName>
</protein>
<organism evidence="1 2">
    <name type="scientific">Macroventuria anomochaeta</name>
    <dbReference type="NCBI Taxonomy" id="301207"/>
    <lineage>
        <taxon>Eukaryota</taxon>
        <taxon>Fungi</taxon>
        <taxon>Dikarya</taxon>
        <taxon>Ascomycota</taxon>
        <taxon>Pezizomycotina</taxon>
        <taxon>Dothideomycetes</taxon>
        <taxon>Pleosporomycetidae</taxon>
        <taxon>Pleosporales</taxon>
        <taxon>Pleosporineae</taxon>
        <taxon>Didymellaceae</taxon>
        <taxon>Macroventuria</taxon>
    </lineage>
</organism>
<gene>
    <name evidence="1" type="ORF">BU25DRAFT_350537</name>
</gene>
<keyword evidence="2" id="KW-1185">Reference proteome</keyword>
<name>A0ACB6RMX2_9PLEO</name>
<sequence>VAKALESNAMYVDHGAYTANYFKSISIAATNKLFFQDHTHTSPAGVDVVAKAFVKGLQCGRGDFLKDFVKNATATTPRTCLCVHCDRKRSSLVNI</sequence>
<evidence type="ECO:0000313" key="2">
    <source>
        <dbReference type="Proteomes" id="UP000799754"/>
    </source>
</evidence>
<feature type="non-terminal residue" evidence="1">
    <location>
        <position position="1"/>
    </location>
</feature>
<dbReference type="Proteomes" id="UP000799754">
    <property type="component" value="Unassembled WGS sequence"/>
</dbReference>
<evidence type="ECO:0000313" key="1">
    <source>
        <dbReference type="EMBL" id="KAF2623276.1"/>
    </source>
</evidence>
<reference evidence="1" key="1">
    <citation type="journal article" date="2020" name="Stud. Mycol.">
        <title>101 Dothideomycetes genomes: a test case for predicting lifestyles and emergence of pathogens.</title>
        <authorList>
            <person name="Haridas S."/>
            <person name="Albert R."/>
            <person name="Binder M."/>
            <person name="Bloem J."/>
            <person name="Labutti K."/>
            <person name="Salamov A."/>
            <person name="Andreopoulos B."/>
            <person name="Baker S."/>
            <person name="Barry K."/>
            <person name="Bills G."/>
            <person name="Bluhm B."/>
            <person name="Cannon C."/>
            <person name="Castanera R."/>
            <person name="Culley D."/>
            <person name="Daum C."/>
            <person name="Ezra D."/>
            <person name="Gonzalez J."/>
            <person name="Henrissat B."/>
            <person name="Kuo A."/>
            <person name="Liang C."/>
            <person name="Lipzen A."/>
            <person name="Lutzoni F."/>
            <person name="Magnuson J."/>
            <person name="Mondo S."/>
            <person name="Nolan M."/>
            <person name="Ohm R."/>
            <person name="Pangilinan J."/>
            <person name="Park H.-J."/>
            <person name="Ramirez L."/>
            <person name="Alfaro M."/>
            <person name="Sun H."/>
            <person name="Tritt A."/>
            <person name="Yoshinaga Y."/>
            <person name="Zwiers L.-H."/>
            <person name="Turgeon B."/>
            <person name="Goodwin S."/>
            <person name="Spatafora J."/>
            <person name="Crous P."/>
            <person name="Grigoriev I."/>
        </authorList>
    </citation>
    <scope>NUCLEOTIDE SEQUENCE</scope>
    <source>
        <strain evidence="1">CBS 525.71</strain>
    </source>
</reference>
<proteinExistence type="predicted"/>
<dbReference type="EMBL" id="MU006738">
    <property type="protein sequence ID" value="KAF2623276.1"/>
    <property type="molecule type" value="Genomic_DNA"/>
</dbReference>
<comment type="caution">
    <text evidence="1">The sequence shown here is derived from an EMBL/GenBank/DDBJ whole genome shotgun (WGS) entry which is preliminary data.</text>
</comment>
<accession>A0ACB6RMX2</accession>